<gene>
    <name evidence="5" type="ORF">GCM10010995_17830</name>
</gene>
<feature type="chain" id="PRO_5035295504" description="Solute-binding protein family 3/N-terminal domain-containing protein" evidence="3">
    <location>
        <begin position="21"/>
        <end position="247"/>
    </location>
</feature>
<dbReference type="RefSeq" id="WP_150469017.1">
    <property type="nucleotide sequence ID" value="NZ_BMJS01000020.1"/>
</dbReference>
<dbReference type="Pfam" id="PF00497">
    <property type="entry name" value="SBP_bac_3"/>
    <property type="match status" value="1"/>
</dbReference>
<feature type="domain" description="Solute-binding protein family 3/N-terminal" evidence="4">
    <location>
        <begin position="34"/>
        <end position="237"/>
    </location>
</feature>
<dbReference type="PANTHER" id="PTHR35936:SF25">
    <property type="entry name" value="ABC TRANSPORTER SUBSTRATE-BINDING PROTEIN"/>
    <property type="match status" value="1"/>
</dbReference>
<keyword evidence="6" id="KW-1185">Reference proteome</keyword>
<dbReference type="Gene3D" id="3.40.190.10">
    <property type="entry name" value="Periplasmic binding protein-like II"/>
    <property type="match status" value="2"/>
</dbReference>
<organism evidence="5 6">
    <name type="scientific">Cysteiniphilum litorale</name>
    <dbReference type="NCBI Taxonomy" id="2056700"/>
    <lineage>
        <taxon>Bacteria</taxon>
        <taxon>Pseudomonadati</taxon>
        <taxon>Pseudomonadota</taxon>
        <taxon>Gammaproteobacteria</taxon>
        <taxon>Thiotrichales</taxon>
        <taxon>Fastidiosibacteraceae</taxon>
        <taxon>Cysteiniphilum</taxon>
    </lineage>
</organism>
<keyword evidence="2 3" id="KW-0732">Signal</keyword>
<proteinExistence type="inferred from homology"/>
<sequence>MRGLKFSVILLSMGMVYASAQTQYTVDYALGDYYYPYVNQHENNKGCLTEFVTKVFKSQGVNLGEIKWLPWSVAMKSLAYGASPSVSFPWSYTKERAQKYLYSDALYTKSAYIWVLNDDKQSYIDFKSLQGAKVCVPQGYGAYGKLADMFTQKTATRITVLTMQDCFSQLKAKRVTAVYAGDDALENIAHIKDGVTLFTKAFVADQQTHYLIAAKDQTGSAKLISLFNNGLKAMKFNPDLYCNFDKQ</sequence>
<evidence type="ECO:0000256" key="3">
    <source>
        <dbReference type="SAM" id="SignalP"/>
    </source>
</evidence>
<feature type="signal peptide" evidence="3">
    <location>
        <begin position="1"/>
        <end position="20"/>
    </location>
</feature>
<comment type="similarity">
    <text evidence="1">Belongs to the bacterial solute-binding protein 3 family.</text>
</comment>
<dbReference type="Proteomes" id="UP000636949">
    <property type="component" value="Unassembled WGS sequence"/>
</dbReference>
<accession>A0A8J2Z5B2</accession>
<evidence type="ECO:0000256" key="1">
    <source>
        <dbReference type="ARBA" id="ARBA00010333"/>
    </source>
</evidence>
<name>A0A8J2Z5B2_9GAMM</name>
<reference evidence="5" key="2">
    <citation type="submission" date="2020-09" db="EMBL/GenBank/DDBJ databases">
        <authorList>
            <person name="Sun Q."/>
            <person name="Zhou Y."/>
        </authorList>
    </citation>
    <scope>NUCLEOTIDE SEQUENCE</scope>
    <source>
        <strain evidence="5">CGMCC 1.15758</strain>
    </source>
</reference>
<evidence type="ECO:0000313" key="5">
    <source>
        <dbReference type="EMBL" id="GGG00857.1"/>
    </source>
</evidence>
<dbReference type="AlphaFoldDB" id="A0A8J2Z5B2"/>
<evidence type="ECO:0000313" key="6">
    <source>
        <dbReference type="Proteomes" id="UP000636949"/>
    </source>
</evidence>
<evidence type="ECO:0000259" key="4">
    <source>
        <dbReference type="Pfam" id="PF00497"/>
    </source>
</evidence>
<evidence type="ECO:0000256" key="2">
    <source>
        <dbReference type="ARBA" id="ARBA00022729"/>
    </source>
</evidence>
<dbReference type="SUPFAM" id="SSF53850">
    <property type="entry name" value="Periplasmic binding protein-like II"/>
    <property type="match status" value="1"/>
</dbReference>
<dbReference type="OrthoDB" id="5296159at2"/>
<dbReference type="EMBL" id="BMJS01000020">
    <property type="protein sequence ID" value="GGG00857.1"/>
    <property type="molecule type" value="Genomic_DNA"/>
</dbReference>
<dbReference type="PANTHER" id="PTHR35936">
    <property type="entry name" value="MEMBRANE-BOUND LYTIC MUREIN TRANSGLYCOSYLASE F"/>
    <property type="match status" value="1"/>
</dbReference>
<comment type="caution">
    <text evidence="5">The sequence shown here is derived from an EMBL/GenBank/DDBJ whole genome shotgun (WGS) entry which is preliminary data.</text>
</comment>
<reference evidence="5" key="1">
    <citation type="journal article" date="2014" name="Int. J. Syst. Evol. Microbiol.">
        <title>Complete genome sequence of Corynebacterium casei LMG S-19264T (=DSM 44701T), isolated from a smear-ripened cheese.</title>
        <authorList>
            <consortium name="US DOE Joint Genome Institute (JGI-PGF)"/>
            <person name="Walter F."/>
            <person name="Albersmeier A."/>
            <person name="Kalinowski J."/>
            <person name="Ruckert C."/>
        </authorList>
    </citation>
    <scope>NUCLEOTIDE SEQUENCE</scope>
    <source>
        <strain evidence="5">CGMCC 1.15758</strain>
    </source>
</reference>
<protein>
    <recommendedName>
        <fullName evidence="4">Solute-binding protein family 3/N-terminal domain-containing protein</fullName>
    </recommendedName>
</protein>
<dbReference type="InterPro" id="IPR001638">
    <property type="entry name" value="Solute-binding_3/MltF_N"/>
</dbReference>